<organism evidence="1 2">
    <name type="scientific">Polaribacter gangjinensis</name>
    <dbReference type="NCBI Taxonomy" id="574710"/>
    <lineage>
        <taxon>Bacteria</taxon>
        <taxon>Pseudomonadati</taxon>
        <taxon>Bacteroidota</taxon>
        <taxon>Flavobacteriia</taxon>
        <taxon>Flavobacteriales</taxon>
        <taxon>Flavobacteriaceae</taxon>
    </lineage>
</organism>
<gene>
    <name evidence="1" type="ORF">BTO13_08550</name>
</gene>
<proteinExistence type="predicted"/>
<dbReference type="EMBL" id="MSCL01000001">
    <property type="protein sequence ID" value="PQJ76194.1"/>
    <property type="molecule type" value="Genomic_DNA"/>
</dbReference>
<comment type="caution">
    <text evidence="1">The sequence shown here is derived from an EMBL/GenBank/DDBJ whole genome shotgun (WGS) entry which is preliminary data.</text>
</comment>
<keyword evidence="2" id="KW-1185">Reference proteome</keyword>
<name>A0A2S7WF17_9FLAO</name>
<protein>
    <recommendedName>
        <fullName evidence="3">T9SS C-terminal target domain-containing protein</fullName>
    </recommendedName>
</protein>
<evidence type="ECO:0008006" key="3">
    <source>
        <dbReference type="Google" id="ProtNLM"/>
    </source>
</evidence>
<dbReference type="PROSITE" id="PS51257">
    <property type="entry name" value="PROKAR_LIPOPROTEIN"/>
    <property type="match status" value="1"/>
</dbReference>
<accession>A0A2S7WF17</accession>
<dbReference type="RefSeq" id="WP_226742858.1">
    <property type="nucleotide sequence ID" value="NZ_CP150662.1"/>
</dbReference>
<evidence type="ECO:0000313" key="1">
    <source>
        <dbReference type="EMBL" id="PQJ76194.1"/>
    </source>
</evidence>
<sequence>MKKRFYFVSFLMILSCQKEKVEPVLANLPNILREVSGTEVLINSSFIWMINDSGNSSNLFGVDKQGTIQKVLKINAKNHDWEDLASDEKGNLYIGDFGNNSNTRKNLRILKVASSDLKKDKAKAEIIEFKFENQRDFPPKKSQLSFDAEAFFYFQDHFYIFTKSRIPEKYGQTFLYKIPAKKGKYKAKCIGKFFNGKENSSWITGADISNDGKTVALLSQKNVLIFSNFTGDDFFSGSLKIIPFIKQTQKEGVCFTNHKTLLITDEKFIFKGGNLYEFSIK</sequence>
<dbReference type="Proteomes" id="UP000237608">
    <property type="component" value="Unassembled WGS sequence"/>
</dbReference>
<evidence type="ECO:0000313" key="2">
    <source>
        <dbReference type="Proteomes" id="UP000237608"/>
    </source>
</evidence>
<dbReference type="SUPFAM" id="SSF101898">
    <property type="entry name" value="NHL repeat"/>
    <property type="match status" value="1"/>
</dbReference>
<reference evidence="1 2" key="1">
    <citation type="submission" date="2016-12" db="EMBL/GenBank/DDBJ databases">
        <title>Trade-off between light-utilization and light-protection in marine flavobacteria.</title>
        <authorList>
            <person name="Kumagai Y."/>
            <person name="Yoshizawa S."/>
            <person name="Kogure K."/>
            <person name="Iwasaki W."/>
        </authorList>
    </citation>
    <scope>NUCLEOTIDE SEQUENCE [LARGE SCALE GENOMIC DNA]</scope>
    <source>
        <strain evidence="1 2">KCTC 22729</strain>
    </source>
</reference>
<dbReference type="AlphaFoldDB" id="A0A2S7WF17"/>